<dbReference type="InterPro" id="IPR004394">
    <property type="entry name" value="Iojap/RsfS/C7orf30"/>
</dbReference>
<dbReference type="Gene3D" id="3.30.460.10">
    <property type="entry name" value="Beta Polymerase, domain 2"/>
    <property type="match status" value="1"/>
</dbReference>
<evidence type="ECO:0000256" key="2">
    <source>
        <dbReference type="HAMAP-Rule" id="MF_01477"/>
    </source>
</evidence>
<comment type="subunit">
    <text evidence="2">Interacts with ribosomal protein uL14 (rplN).</text>
</comment>
<evidence type="ECO:0000256" key="1">
    <source>
        <dbReference type="ARBA" id="ARBA00010574"/>
    </source>
</evidence>
<organism evidence="3 5">
    <name type="scientific">Piscirickettsia salmonis</name>
    <dbReference type="NCBI Taxonomy" id="1238"/>
    <lineage>
        <taxon>Bacteria</taxon>
        <taxon>Pseudomonadati</taxon>
        <taxon>Pseudomonadota</taxon>
        <taxon>Gammaproteobacteria</taxon>
        <taxon>Thiotrichales</taxon>
        <taxon>Piscirickettsiaceae</taxon>
        <taxon>Piscirickettsia</taxon>
    </lineage>
</organism>
<dbReference type="Proteomes" id="UP000029558">
    <property type="component" value="Chromosome"/>
</dbReference>
<keyword evidence="2" id="KW-0963">Cytoplasm</keyword>
<protein>
    <recommendedName>
        <fullName evidence="2">Ribosomal silencing factor RsfS</fullName>
    </recommendedName>
</protein>
<dbReference type="GO" id="GO:0090071">
    <property type="term" value="P:negative regulation of ribosome biogenesis"/>
    <property type="evidence" value="ECO:0007669"/>
    <property type="project" value="UniProtKB-UniRule"/>
</dbReference>
<dbReference type="SUPFAM" id="SSF81301">
    <property type="entry name" value="Nucleotidyltransferase"/>
    <property type="match status" value="1"/>
</dbReference>
<dbReference type="PANTHER" id="PTHR21043:SF0">
    <property type="entry name" value="MITOCHONDRIAL ASSEMBLY OF RIBOSOMAL LARGE SUBUNIT PROTEIN 1"/>
    <property type="match status" value="1"/>
</dbReference>
<keyword evidence="2" id="KW-0810">Translation regulation</keyword>
<dbReference type="GO" id="GO:0005737">
    <property type="term" value="C:cytoplasm"/>
    <property type="evidence" value="ECO:0007669"/>
    <property type="project" value="UniProtKB-SubCell"/>
</dbReference>
<dbReference type="GO" id="GO:0042256">
    <property type="term" value="P:cytosolic ribosome assembly"/>
    <property type="evidence" value="ECO:0007669"/>
    <property type="project" value="UniProtKB-UniRule"/>
</dbReference>
<dbReference type="EMBL" id="CP012508">
    <property type="protein sequence ID" value="ALB23955.1"/>
    <property type="molecule type" value="Genomic_DNA"/>
</dbReference>
<dbReference type="AlphaFoldDB" id="A0A0B8UER5"/>
<dbReference type="EMBL" id="CP038908">
    <property type="protein sequence ID" value="QGO07177.1"/>
    <property type="molecule type" value="Genomic_DNA"/>
</dbReference>
<sequence>MSGTTEQLTQVINDVLEAGKAKDITVLDVKEMTSITDHMVVASATSSRHLKALANAVVSDVKERGFEVLGVEGEASAEWVLVDMADVILHVMLPDTREFYNLEKFWSMPAA</sequence>
<dbReference type="GO" id="GO:0043023">
    <property type="term" value="F:ribosomal large subunit binding"/>
    <property type="evidence" value="ECO:0007669"/>
    <property type="project" value="TreeGrafter"/>
</dbReference>
<evidence type="ECO:0000313" key="6">
    <source>
        <dbReference type="Proteomes" id="UP000422232"/>
    </source>
</evidence>
<comment type="similarity">
    <text evidence="1 2">Belongs to the Iojap/RsfS family.</text>
</comment>
<dbReference type="STRING" id="1238.AWJ11_13895"/>
<dbReference type="PANTHER" id="PTHR21043">
    <property type="entry name" value="IOJAP SUPERFAMILY ORTHOLOG"/>
    <property type="match status" value="1"/>
</dbReference>
<name>A0A0B8UER5_PISSA</name>
<evidence type="ECO:0000313" key="5">
    <source>
        <dbReference type="Proteomes" id="UP000029558"/>
    </source>
</evidence>
<gene>
    <name evidence="2 3" type="primary">rsfS</name>
    <name evidence="3" type="ORF">KU39_2779</name>
    <name evidence="4" type="ORF">Psal009_03116</name>
</gene>
<dbReference type="Pfam" id="PF02410">
    <property type="entry name" value="RsfS"/>
    <property type="match status" value="1"/>
</dbReference>
<accession>A0A0B8UER5</accession>
<reference evidence="3" key="2">
    <citation type="submission" date="2015-08" db="EMBL/GenBank/DDBJ databases">
        <title>Complete genome sequence of Piscirickettsia salmonis strain PM32597B1.</title>
        <authorList>
            <person name="Bohle H."/>
            <person name="Henriquez P."/>
            <person name="Navas E."/>
            <person name="Grothusen H."/>
            <person name="Bustamante F."/>
            <person name="Bustos P."/>
            <person name="Bustos P."/>
            <person name="Mancilla M."/>
        </authorList>
    </citation>
    <scope>NUCLEOTIDE SEQUENCE</scope>
    <source>
        <strain evidence="3">PM32597B1</strain>
    </source>
</reference>
<dbReference type="OrthoDB" id="9793681at2"/>
<dbReference type="InterPro" id="IPR043519">
    <property type="entry name" value="NT_sf"/>
</dbReference>
<comment type="function">
    <text evidence="2">Functions as a ribosomal silencing factor. Interacts with ribosomal protein uL14 (rplN), blocking formation of intersubunit bridge B8. Prevents association of the 30S and 50S ribosomal subunits and the formation of functional ribosomes, thus repressing translation.</text>
</comment>
<keyword evidence="2" id="KW-0678">Repressor</keyword>
<dbReference type="Proteomes" id="UP000422232">
    <property type="component" value="Chromosome"/>
</dbReference>
<keyword evidence="6" id="KW-1185">Reference proteome</keyword>
<evidence type="ECO:0000313" key="3">
    <source>
        <dbReference type="EMBL" id="ALB23955.1"/>
    </source>
</evidence>
<comment type="subcellular location">
    <subcellularLocation>
        <location evidence="2">Cytoplasm</location>
    </subcellularLocation>
</comment>
<dbReference type="GO" id="GO:0017148">
    <property type="term" value="P:negative regulation of translation"/>
    <property type="evidence" value="ECO:0007669"/>
    <property type="project" value="UniProtKB-UniRule"/>
</dbReference>
<dbReference type="GeneID" id="66739759"/>
<reference evidence="3 5" key="1">
    <citation type="journal article" date="2014" name="Genome Announc.">
        <title>Comparative Genome Analysis of Two Isolates of the Fish Pathogen Piscirickettsia salmonis from Different Hosts Reveals Major Differences in Virulence-Associated Secretion Systems.</title>
        <authorList>
            <person name="Bohle H."/>
            <person name="Henriquez P."/>
            <person name="Grothusen H."/>
            <person name="Navas E."/>
            <person name="Sandoval A."/>
            <person name="Bustamante F."/>
            <person name="Bustos P."/>
            <person name="Mancilla M."/>
        </authorList>
    </citation>
    <scope>NUCLEOTIDE SEQUENCE [LARGE SCALE GENOMIC DNA]</scope>
    <source>
        <strain evidence="5">B1-32597</strain>
        <strain evidence="3">PM32597B1</strain>
    </source>
</reference>
<proteinExistence type="inferred from homology"/>
<evidence type="ECO:0000313" key="4">
    <source>
        <dbReference type="EMBL" id="QGO07177.1"/>
    </source>
</evidence>
<dbReference type="RefSeq" id="WP_016210374.1">
    <property type="nucleotide sequence ID" value="NZ_CP012413.1"/>
</dbReference>
<reference evidence="4 6" key="3">
    <citation type="submission" date="2019-04" db="EMBL/GenBank/DDBJ databases">
        <title>Complete genome sequencing of Piscirickettsia salmonis strain Psal-009.</title>
        <authorList>
            <person name="Schober I."/>
            <person name="Bunk B."/>
            <person name="Sproer C."/>
            <person name="Carril G.P."/>
            <person name="Riedel T."/>
            <person name="Flores-Herrera P.A."/>
            <person name="Nourdin-Galindo G."/>
            <person name="Marshall S.H."/>
            <person name="Overmann J."/>
        </authorList>
    </citation>
    <scope>NUCLEOTIDE SEQUENCE [LARGE SCALE GENOMIC DNA]</scope>
    <source>
        <strain evidence="4 6">Psal-009</strain>
    </source>
</reference>
<dbReference type="HAMAP" id="MF_01477">
    <property type="entry name" value="Iojap_RsfS"/>
    <property type="match status" value="1"/>
</dbReference>
<dbReference type="NCBIfam" id="TIGR00090">
    <property type="entry name" value="rsfS_iojap_ybeB"/>
    <property type="match status" value="1"/>
</dbReference>